<protein>
    <submittedName>
        <fullName evidence="2">DUF3813 family protein</fullName>
    </submittedName>
</protein>
<proteinExistence type="predicted"/>
<evidence type="ECO:0000313" key="3">
    <source>
        <dbReference type="Proteomes" id="UP000675431"/>
    </source>
</evidence>
<dbReference type="InterPro" id="IPR024217">
    <property type="entry name" value="DUF3813"/>
</dbReference>
<organism evidence="2 3">
    <name type="scientific">Allobacillus saliphilus</name>
    <dbReference type="NCBI Taxonomy" id="2912308"/>
    <lineage>
        <taxon>Bacteria</taxon>
        <taxon>Bacillati</taxon>
        <taxon>Bacillota</taxon>
        <taxon>Bacilli</taxon>
        <taxon>Bacillales</taxon>
        <taxon>Bacillaceae</taxon>
        <taxon>Allobacillus</taxon>
    </lineage>
</organism>
<comment type="caution">
    <text evidence="2">The sequence shown here is derived from an EMBL/GenBank/DDBJ whole genome shotgun (WGS) entry which is preliminary data.</text>
</comment>
<keyword evidence="3" id="KW-1185">Reference proteome</keyword>
<name>A0A941CV79_9BACI</name>
<sequence>MNSHHYNKKVHPSHRRPIICLQTKKENSLKKTNTHEEVFNLANKWIEQARQAVQNLTNQQTHASQEDRQKELELVQHSIQAAYEQSTPEEEEQVRELENQLNKHL</sequence>
<dbReference type="Proteomes" id="UP000675431">
    <property type="component" value="Unassembled WGS sequence"/>
</dbReference>
<dbReference type="EMBL" id="JAGSIE010000033">
    <property type="protein sequence ID" value="MBR7554608.1"/>
    <property type="molecule type" value="Genomic_DNA"/>
</dbReference>
<evidence type="ECO:0000256" key="1">
    <source>
        <dbReference type="SAM" id="MobiDB-lite"/>
    </source>
</evidence>
<evidence type="ECO:0000313" key="2">
    <source>
        <dbReference type="EMBL" id="MBR7554608.1"/>
    </source>
</evidence>
<dbReference type="AlphaFoldDB" id="A0A941CV79"/>
<feature type="region of interest" description="Disordered" evidence="1">
    <location>
        <begin position="82"/>
        <end position="105"/>
    </location>
</feature>
<reference evidence="2 3" key="1">
    <citation type="submission" date="2021-04" db="EMBL/GenBank/DDBJ databases">
        <title>Allobacillus sp. nov. SKP8-2 isolated from shrimp paste.</title>
        <authorList>
            <person name="Tanasupawat S."/>
            <person name="Yiamsombat S."/>
            <person name="Kanchanasin P."/>
            <person name="Kuncharoen N."/>
        </authorList>
    </citation>
    <scope>NUCLEOTIDE SEQUENCE [LARGE SCALE GENOMIC DNA]</scope>
    <source>
        <strain evidence="2 3">SKP8-2</strain>
    </source>
</reference>
<dbReference type="Pfam" id="PF12758">
    <property type="entry name" value="DUF3813"/>
    <property type="match status" value="1"/>
</dbReference>
<gene>
    <name evidence="2" type="ORF">KC820_10640</name>
</gene>
<accession>A0A941CV79</accession>